<reference evidence="10" key="1">
    <citation type="journal article" date="2020" name="mSystems">
        <title>Genome- and Community-Level Interaction Insights into Carbon Utilization and Element Cycling Functions of Hydrothermarchaeota in Hydrothermal Sediment.</title>
        <authorList>
            <person name="Zhou Z."/>
            <person name="Liu Y."/>
            <person name="Xu W."/>
            <person name="Pan J."/>
            <person name="Luo Z.H."/>
            <person name="Li M."/>
        </authorList>
    </citation>
    <scope>NUCLEOTIDE SEQUENCE [LARGE SCALE GENOMIC DNA]</scope>
    <source>
        <strain evidence="10">SpSt-114</strain>
    </source>
</reference>
<dbReference type="InterPro" id="IPR029063">
    <property type="entry name" value="SAM-dependent_MTases_sf"/>
</dbReference>
<dbReference type="PRINTS" id="PR00508">
    <property type="entry name" value="S21N4MTFRASE"/>
</dbReference>
<gene>
    <name evidence="10" type="ORF">ENN04_05810</name>
</gene>
<dbReference type="EMBL" id="DSAC01000070">
    <property type="protein sequence ID" value="HHO74142.1"/>
    <property type="molecule type" value="Genomic_DNA"/>
</dbReference>
<evidence type="ECO:0000313" key="10">
    <source>
        <dbReference type="EMBL" id="HHO74142.1"/>
    </source>
</evidence>
<dbReference type="EC" id="2.1.1.-" evidence="8"/>
<dbReference type="GO" id="GO:0008170">
    <property type="term" value="F:N-methyltransferase activity"/>
    <property type="evidence" value="ECO:0007669"/>
    <property type="project" value="InterPro"/>
</dbReference>
<evidence type="ECO:0000256" key="5">
    <source>
        <dbReference type="ARBA" id="ARBA00022747"/>
    </source>
</evidence>
<keyword evidence="3" id="KW-0808">Transferase</keyword>
<dbReference type="AlphaFoldDB" id="A0A7C5T0D9"/>
<name>A0A7C5T0D9_9AQUI</name>
<dbReference type="GO" id="GO:0009307">
    <property type="term" value="P:DNA restriction-modification system"/>
    <property type="evidence" value="ECO:0007669"/>
    <property type="project" value="UniProtKB-KW"/>
</dbReference>
<dbReference type="Pfam" id="PF01555">
    <property type="entry name" value="N6_N4_Mtase"/>
    <property type="match status" value="1"/>
</dbReference>
<dbReference type="InterPro" id="IPR002941">
    <property type="entry name" value="DNA_methylase_N4/N6"/>
</dbReference>
<evidence type="ECO:0000256" key="8">
    <source>
        <dbReference type="RuleBase" id="RU362026"/>
    </source>
</evidence>
<dbReference type="PROSITE" id="PS00093">
    <property type="entry name" value="N4_MTASE"/>
    <property type="match status" value="1"/>
</dbReference>
<evidence type="ECO:0000256" key="2">
    <source>
        <dbReference type="ARBA" id="ARBA00022603"/>
    </source>
</evidence>
<dbReference type="GO" id="GO:0032259">
    <property type="term" value="P:methylation"/>
    <property type="evidence" value="ECO:0007669"/>
    <property type="project" value="UniProtKB-KW"/>
</dbReference>
<organism evidence="10">
    <name type="scientific">Thermocrinis ruber</name>
    <dbReference type="NCBI Taxonomy" id="75906"/>
    <lineage>
        <taxon>Bacteria</taxon>
        <taxon>Pseudomonadati</taxon>
        <taxon>Aquificota</taxon>
        <taxon>Aquificia</taxon>
        <taxon>Aquificales</taxon>
        <taxon>Aquificaceae</taxon>
        <taxon>Thermocrinis</taxon>
    </lineage>
</organism>
<evidence type="ECO:0000256" key="1">
    <source>
        <dbReference type="ARBA" id="ARBA00010203"/>
    </source>
</evidence>
<evidence type="ECO:0000256" key="3">
    <source>
        <dbReference type="ARBA" id="ARBA00022679"/>
    </source>
</evidence>
<keyword evidence="4" id="KW-0949">S-adenosyl-L-methionine</keyword>
<evidence type="ECO:0000256" key="6">
    <source>
        <dbReference type="ARBA" id="ARBA00023125"/>
    </source>
</evidence>
<keyword evidence="5" id="KW-0680">Restriction system</keyword>
<feature type="domain" description="DNA methylase N-4/N-6" evidence="9">
    <location>
        <begin position="26"/>
        <end position="86"/>
    </location>
</feature>
<evidence type="ECO:0000259" key="9">
    <source>
        <dbReference type="Pfam" id="PF01555"/>
    </source>
</evidence>
<proteinExistence type="inferred from homology"/>
<dbReference type="Gene3D" id="3.40.50.150">
    <property type="entry name" value="Vaccinia Virus protein VP39"/>
    <property type="match status" value="2"/>
</dbReference>
<dbReference type="InterPro" id="IPR017985">
    <property type="entry name" value="MeTrfase_CN4_CS"/>
</dbReference>
<evidence type="ECO:0000256" key="4">
    <source>
        <dbReference type="ARBA" id="ARBA00022691"/>
    </source>
</evidence>
<accession>A0A7C5T0D9</accession>
<comment type="caution">
    <text evidence="10">The sequence shown here is derived from an EMBL/GenBank/DDBJ whole genome shotgun (WGS) entry which is preliminary data.</text>
</comment>
<dbReference type="InterPro" id="IPR001091">
    <property type="entry name" value="RM_Methyltransferase"/>
</dbReference>
<dbReference type="GO" id="GO:0003677">
    <property type="term" value="F:DNA binding"/>
    <property type="evidence" value="ECO:0007669"/>
    <property type="project" value="UniProtKB-KW"/>
</dbReference>
<keyword evidence="2" id="KW-0489">Methyltransferase</keyword>
<sequence length="387" mass="44230">MQNDRVRDKTLDFRGIPASQGLCSIHPYPAMLHFLLARKFIREFSSEGDLVFDPFCGSGVSAVESLINNRNYVGYDINPLAVLIAKVRTTPIPTEKAFKQLELILKEEVKGCEIPEFPNVEYWFDEDVIEELARLRAAVFSIEDSNLQNLFKVAFSETVRLVSRADLGEFKLMRAKRTKRQDVKLVFEAVARRNIARLSAISKLKPEARVDIQQVNVLNDLPMEDESVDLLITSPPYGDSKTTVAYEQFSKLSIKWLGLDDSFKNHQLGAKVKDREHALPSEELMARLEEIKRIDPKRAREVYGFYADLYKAVANISRKVKPGKYAVIVVGNRRVRGVELPTDKICTEFFSQFGFTHTITLVREISNKRMPAGTMKHEYVVILQKRL</sequence>
<dbReference type="GO" id="GO:0015667">
    <property type="term" value="F:site-specific DNA-methyltransferase (cytosine-N4-specific) activity"/>
    <property type="evidence" value="ECO:0007669"/>
    <property type="project" value="UniProtKB-EC"/>
</dbReference>
<comment type="similarity">
    <text evidence="1">Belongs to the N(4)/N(6)-methyltransferase family. N(4) subfamily.</text>
</comment>
<comment type="catalytic activity">
    <reaction evidence="7">
        <text>a 2'-deoxycytidine in DNA + S-adenosyl-L-methionine = an N(4)-methyl-2'-deoxycytidine in DNA + S-adenosyl-L-homocysteine + H(+)</text>
        <dbReference type="Rhea" id="RHEA:16857"/>
        <dbReference type="Rhea" id="RHEA-COMP:11369"/>
        <dbReference type="Rhea" id="RHEA-COMP:13674"/>
        <dbReference type="ChEBI" id="CHEBI:15378"/>
        <dbReference type="ChEBI" id="CHEBI:57856"/>
        <dbReference type="ChEBI" id="CHEBI:59789"/>
        <dbReference type="ChEBI" id="CHEBI:85452"/>
        <dbReference type="ChEBI" id="CHEBI:137933"/>
        <dbReference type="EC" id="2.1.1.113"/>
    </reaction>
</comment>
<evidence type="ECO:0000256" key="7">
    <source>
        <dbReference type="ARBA" id="ARBA00049120"/>
    </source>
</evidence>
<protein>
    <recommendedName>
        <fullName evidence="8">Methyltransferase</fullName>
        <ecNumber evidence="8">2.1.1.-</ecNumber>
    </recommendedName>
</protein>
<keyword evidence="6" id="KW-0238">DNA-binding</keyword>
<dbReference type="SUPFAM" id="SSF53335">
    <property type="entry name" value="S-adenosyl-L-methionine-dependent methyltransferases"/>
    <property type="match status" value="2"/>
</dbReference>